<evidence type="ECO:0000313" key="2">
    <source>
        <dbReference type="EMBL" id="AXV08481.1"/>
    </source>
</evidence>
<evidence type="ECO:0000313" key="3">
    <source>
        <dbReference type="Proteomes" id="UP000264006"/>
    </source>
</evidence>
<evidence type="ECO:0000256" key="1">
    <source>
        <dbReference type="SAM" id="SignalP"/>
    </source>
</evidence>
<name>A0A346Y1Y4_9ACTN</name>
<proteinExistence type="predicted"/>
<keyword evidence="3" id="KW-1185">Reference proteome</keyword>
<sequence>MRTTAIRLLLLLVIALVAAVPAGADDDVLQPCATSNPLITLAGESHTPDTPLEPLFGQTTVTFTVDLAGNPVDDTKANVSLYLTWDDEVSDFDMAIGDDGTYGTTVLDGPSESLTVSNAGHCSTITLDILNFAGNPLATLALATDAS</sequence>
<dbReference type="KEGG" id="euz:DVS28_a3809"/>
<protein>
    <submittedName>
        <fullName evidence="2">Uncharacterized protein</fullName>
    </submittedName>
</protein>
<accession>A0A346Y1Y4</accession>
<dbReference type="AlphaFoldDB" id="A0A346Y1Y4"/>
<feature type="chain" id="PRO_5016898745" evidence="1">
    <location>
        <begin position="25"/>
        <end position="147"/>
    </location>
</feature>
<feature type="signal peptide" evidence="1">
    <location>
        <begin position="1"/>
        <end position="24"/>
    </location>
</feature>
<reference evidence="2 3" key="1">
    <citation type="submission" date="2018-09" db="EMBL/GenBank/DDBJ databases">
        <title>Complete genome sequence of Euzebya sp. DY32-46 isolated from seawater of Pacific Ocean.</title>
        <authorList>
            <person name="Xu L."/>
            <person name="Wu Y.-H."/>
            <person name="Xu X.-W."/>
        </authorList>
    </citation>
    <scope>NUCLEOTIDE SEQUENCE [LARGE SCALE GENOMIC DNA]</scope>
    <source>
        <strain evidence="2 3">DY32-46</strain>
    </source>
</reference>
<dbReference type="OrthoDB" id="9840845at2"/>
<dbReference type="Proteomes" id="UP000264006">
    <property type="component" value="Chromosome"/>
</dbReference>
<dbReference type="RefSeq" id="WP_114592820.1">
    <property type="nucleotide sequence ID" value="NZ_CP031165.1"/>
</dbReference>
<keyword evidence="1" id="KW-0732">Signal</keyword>
<dbReference type="EMBL" id="CP031165">
    <property type="protein sequence ID" value="AXV08481.1"/>
    <property type="molecule type" value="Genomic_DNA"/>
</dbReference>
<organism evidence="2 3">
    <name type="scientific">Euzebya pacifica</name>
    <dbReference type="NCBI Taxonomy" id="1608957"/>
    <lineage>
        <taxon>Bacteria</taxon>
        <taxon>Bacillati</taxon>
        <taxon>Actinomycetota</taxon>
        <taxon>Nitriliruptoria</taxon>
        <taxon>Euzebyales</taxon>
    </lineage>
</organism>
<gene>
    <name evidence="2" type="ORF">DVS28_a3809</name>
</gene>